<sequence length="237" mass="25331">MTSEPPRLSTAAERLDYIATLRAGTAAIRGISPVLGRLAGQCPAGRPSAPEDEDGSAVMVPFLVVDEADWRRATTGEPLSRLISLLHREGGFWLAENLDGRVRWCAAPVGAVTEDGVHHDPDTGEVIEPWLRLDITCTGPWNGGFAFSAAAADLAPELWLLGGSPVFGIVTEPLGRPGAGRRTPVLDLDTFEIRLNRSLHLRADPPRSVRQLVIDSGWPGAEQLAGLAGFSGADWPF</sequence>
<protein>
    <submittedName>
        <fullName evidence="1">Uncharacterized protein</fullName>
    </submittedName>
</protein>
<proteinExistence type="predicted"/>
<evidence type="ECO:0000313" key="1">
    <source>
        <dbReference type="EMBL" id="MBB4681002.1"/>
    </source>
</evidence>
<comment type="caution">
    <text evidence="1">The sequence shown here is derived from an EMBL/GenBank/DDBJ whole genome shotgun (WGS) entry which is preliminary data.</text>
</comment>
<organism evidence="1 2">
    <name type="scientific">Crossiella cryophila</name>
    <dbReference type="NCBI Taxonomy" id="43355"/>
    <lineage>
        <taxon>Bacteria</taxon>
        <taxon>Bacillati</taxon>
        <taxon>Actinomycetota</taxon>
        <taxon>Actinomycetes</taxon>
        <taxon>Pseudonocardiales</taxon>
        <taxon>Pseudonocardiaceae</taxon>
        <taxon>Crossiella</taxon>
    </lineage>
</organism>
<gene>
    <name evidence="1" type="ORF">HNR67_007120</name>
</gene>
<dbReference type="AlphaFoldDB" id="A0A7W7CHE4"/>
<name>A0A7W7CHE4_9PSEU</name>
<reference evidence="1 2" key="1">
    <citation type="submission" date="2020-08" db="EMBL/GenBank/DDBJ databases">
        <title>Sequencing the genomes of 1000 actinobacteria strains.</title>
        <authorList>
            <person name="Klenk H.-P."/>
        </authorList>
    </citation>
    <scope>NUCLEOTIDE SEQUENCE [LARGE SCALE GENOMIC DNA]</scope>
    <source>
        <strain evidence="1 2">DSM 44230</strain>
    </source>
</reference>
<accession>A0A7W7CHE4</accession>
<keyword evidence="2" id="KW-1185">Reference proteome</keyword>
<dbReference type="RefSeq" id="WP_185007222.1">
    <property type="nucleotide sequence ID" value="NZ_BAAAUI010000039.1"/>
</dbReference>
<dbReference type="Proteomes" id="UP000533598">
    <property type="component" value="Unassembled WGS sequence"/>
</dbReference>
<dbReference type="EMBL" id="JACHMH010000001">
    <property type="protein sequence ID" value="MBB4681002.1"/>
    <property type="molecule type" value="Genomic_DNA"/>
</dbReference>
<evidence type="ECO:0000313" key="2">
    <source>
        <dbReference type="Proteomes" id="UP000533598"/>
    </source>
</evidence>